<name>A0ABQ2ZJ08_9ACTN</name>
<evidence type="ECO:0000313" key="2">
    <source>
        <dbReference type="EMBL" id="GGY16435.1"/>
    </source>
</evidence>
<dbReference type="NCBIfam" id="NF046120">
    <property type="entry name" value="lipo_SCO0607"/>
    <property type="match status" value="1"/>
</dbReference>
<evidence type="ECO:0000256" key="1">
    <source>
        <dbReference type="SAM" id="MobiDB-lite"/>
    </source>
</evidence>
<proteinExistence type="predicted"/>
<dbReference type="Proteomes" id="UP000600946">
    <property type="component" value="Unassembled WGS sequence"/>
</dbReference>
<dbReference type="EMBL" id="BMUU01000001">
    <property type="protein sequence ID" value="GGY16435.1"/>
    <property type="molecule type" value="Genomic_DNA"/>
</dbReference>
<gene>
    <name evidence="2" type="ORF">GCM10010326_05540</name>
</gene>
<sequence>MRQSRRSMRAATSSPGPRRLRRMSAWATGAAAAFLVVTGCSTQDAICGDGEYPVLNVGSAGRACVDKKQEPPEGYVRFPKGKVPEHVDDKWDKYWQTHTVDKSGKITQVSPQS</sequence>
<comment type="caution">
    <text evidence="2">The sequence shown here is derived from an EMBL/GenBank/DDBJ whole genome shotgun (WGS) entry which is preliminary data.</text>
</comment>
<keyword evidence="3" id="KW-1185">Reference proteome</keyword>
<evidence type="ECO:0000313" key="3">
    <source>
        <dbReference type="Proteomes" id="UP000600946"/>
    </source>
</evidence>
<organism evidence="2 3">
    <name type="scientific">Streptomyces xanthochromogenes</name>
    <dbReference type="NCBI Taxonomy" id="67384"/>
    <lineage>
        <taxon>Bacteria</taxon>
        <taxon>Bacillati</taxon>
        <taxon>Actinomycetota</taxon>
        <taxon>Actinomycetes</taxon>
        <taxon>Kitasatosporales</taxon>
        <taxon>Streptomycetaceae</taxon>
        <taxon>Streptomyces</taxon>
    </lineage>
</organism>
<keyword evidence="2" id="KW-0449">Lipoprotein</keyword>
<reference evidence="3" key="1">
    <citation type="journal article" date="2019" name="Int. J. Syst. Evol. Microbiol.">
        <title>The Global Catalogue of Microorganisms (GCM) 10K type strain sequencing project: providing services to taxonomists for standard genome sequencing and annotation.</title>
        <authorList>
            <consortium name="The Broad Institute Genomics Platform"/>
            <consortium name="The Broad Institute Genome Sequencing Center for Infectious Disease"/>
            <person name="Wu L."/>
            <person name="Ma J."/>
        </authorList>
    </citation>
    <scope>NUCLEOTIDE SEQUENCE [LARGE SCALE GENOMIC DNA]</scope>
    <source>
        <strain evidence="3">JCM 4594</strain>
    </source>
</reference>
<feature type="region of interest" description="Disordered" evidence="1">
    <location>
        <begin position="1"/>
        <end position="20"/>
    </location>
</feature>
<dbReference type="InterPro" id="IPR058119">
    <property type="entry name" value="SCO0607-like"/>
</dbReference>
<protein>
    <submittedName>
        <fullName evidence="2">Lipoprotein</fullName>
    </submittedName>
</protein>
<accession>A0ABQ2ZJ08</accession>